<dbReference type="Proteomes" id="UP001497525">
    <property type="component" value="Unassembled WGS sequence"/>
</dbReference>
<gene>
    <name evidence="3" type="ORF">CDAUBV1_LOCUS3127</name>
</gene>
<evidence type="ECO:0000313" key="4">
    <source>
        <dbReference type="Proteomes" id="UP001497525"/>
    </source>
</evidence>
<feature type="compositionally biased region" description="Polar residues" evidence="1">
    <location>
        <begin position="2294"/>
        <end position="2320"/>
    </location>
</feature>
<feature type="compositionally biased region" description="Polar residues" evidence="1">
    <location>
        <begin position="2533"/>
        <end position="2546"/>
    </location>
</feature>
<feature type="compositionally biased region" description="Polar residues" evidence="1">
    <location>
        <begin position="3012"/>
        <end position="3025"/>
    </location>
</feature>
<feature type="region of interest" description="Disordered" evidence="1">
    <location>
        <begin position="1155"/>
        <end position="1179"/>
    </location>
</feature>
<feature type="region of interest" description="Disordered" evidence="1">
    <location>
        <begin position="442"/>
        <end position="469"/>
    </location>
</feature>
<feature type="compositionally biased region" description="Basic and acidic residues" evidence="1">
    <location>
        <begin position="2975"/>
        <end position="2984"/>
    </location>
</feature>
<feature type="compositionally biased region" description="Basic and acidic residues" evidence="1">
    <location>
        <begin position="2946"/>
        <end position="2965"/>
    </location>
</feature>
<feature type="compositionally biased region" description="Basic and acidic residues" evidence="1">
    <location>
        <begin position="2466"/>
        <end position="2486"/>
    </location>
</feature>
<feature type="compositionally biased region" description="Basic and acidic residues" evidence="1">
    <location>
        <begin position="2819"/>
        <end position="2829"/>
    </location>
</feature>
<feature type="compositionally biased region" description="Low complexity" evidence="1">
    <location>
        <begin position="3434"/>
        <end position="3443"/>
    </location>
</feature>
<feature type="region of interest" description="Disordered" evidence="1">
    <location>
        <begin position="2450"/>
        <end position="2507"/>
    </location>
</feature>
<accession>A0AAV2T114</accession>
<feature type="compositionally biased region" description="Basic and acidic residues" evidence="1">
    <location>
        <begin position="3197"/>
        <end position="3227"/>
    </location>
</feature>
<feature type="compositionally biased region" description="Polar residues" evidence="1">
    <location>
        <begin position="2985"/>
        <end position="3003"/>
    </location>
</feature>
<feature type="compositionally biased region" description="Basic residues" evidence="1">
    <location>
        <begin position="3042"/>
        <end position="3054"/>
    </location>
</feature>
<feature type="compositionally biased region" description="Polar residues" evidence="1">
    <location>
        <begin position="2872"/>
        <end position="2881"/>
    </location>
</feature>
<keyword evidence="2" id="KW-0472">Membrane</keyword>
<feature type="compositionally biased region" description="Basic and acidic residues" evidence="1">
    <location>
        <begin position="3257"/>
        <end position="3274"/>
    </location>
</feature>
<feature type="region of interest" description="Disordered" evidence="1">
    <location>
        <begin position="2531"/>
        <end position="2579"/>
    </location>
</feature>
<feature type="compositionally biased region" description="Acidic residues" evidence="1">
    <location>
        <begin position="193"/>
        <end position="203"/>
    </location>
</feature>
<feature type="compositionally biased region" description="Polar residues" evidence="1">
    <location>
        <begin position="2382"/>
        <end position="2416"/>
    </location>
</feature>
<keyword evidence="2" id="KW-1133">Transmembrane helix</keyword>
<feature type="region of interest" description="Disordered" evidence="1">
    <location>
        <begin position="1777"/>
        <end position="1797"/>
    </location>
</feature>
<feature type="compositionally biased region" description="Basic and acidic residues" evidence="1">
    <location>
        <begin position="2649"/>
        <end position="2681"/>
    </location>
</feature>
<keyword evidence="2" id="KW-0812">Transmembrane</keyword>
<feature type="region of interest" description="Disordered" evidence="1">
    <location>
        <begin position="3531"/>
        <end position="3663"/>
    </location>
</feature>
<feature type="compositionally biased region" description="Polar residues" evidence="1">
    <location>
        <begin position="207"/>
        <end position="216"/>
    </location>
</feature>
<feature type="transmembrane region" description="Helical" evidence="2">
    <location>
        <begin position="3686"/>
        <end position="3709"/>
    </location>
</feature>
<feature type="compositionally biased region" description="Polar residues" evidence="1">
    <location>
        <begin position="2914"/>
        <end position="2945"/>
    </location>
</feature>
<feature type="compositionally biased region" description="Basic and acidic residues" evidence="1">
    <location>
        <begin position="2778"/>
        <end position="2788"/>
    </location>
</feature>
<reference evidence="3" key="1">
    <citation type="submission" date="2024-06" db="EMBL/GenBank/DDBJ databases">
        <authorList>
            <person name="Liu X."/>
            <person name="Lenzi L."/>
            <person name="Haldenby T S."/>
            <person name="Uol C."/>
        </authorList>
    </citation>
    <scope>NUCLEOTIDE SEQUENCE</scope>
</reference>
<feature type="region of interest" description="Disordered" evidence="1">
    <location>
        <begin position="3336"/>
        <end position="3446"/>
    </location>
</feature>
<feature type="compositionally biased region" description="Basic and acidic residues" evidence="1">
    <location>
        <begin position="3541"/>
        <end position="3583"/>
    </location>
</feature>
<feature type="region of interest" description="Disordered" evidence="1">
    <location>
        <begin position="2363"/>
        <end position="2434"/>
    </location>
</feature>
<feature type="compositionally biased region" description="Polar residues" evidence="1">
    <location>
        <begin position="2031"/>
        <end position="2046"/>
    </location>
</feature>
<feature type="compositionally biased region" description="Basic and acidic residues" evidence="1">
    <location>
        <begin position="3360"/>
        <end position="3390"/>
    </location>
</feature>
<feature type="region of interest" description="Disordered" evidence="1">
    <location>
        <begin position="193"/>
        <end position="217"/>
    </location>
</feature>
<feature type="compositionally biased region" description="Basic and acidic residues" evidence="1">
    <location>
        <begin position="2615"/>
        <end position="2628"/>
    </location>
</feature>
<feature type="region of interest" description="Disordered" evidence="1">
    <location>
        <begin position="2859"/>
        <end position="3116"/>
    </location>
</feature>
<feature type="compositionally biased region" description="Basic residues" evidence="1">
    <location>
        <begin position="2682"/>
        <end position="2695"/>
    </location>
</feature>
<feature type="compositionally biased region" description="Basic and acidic residues" evidence="1">
    <location>
        <begin position="3409"/>
        <end position="3418"/>
    </location>
</feature>
<protein>
    <submittedName>
        <fullName evidence="3">Uncharacterized protein</fullName>
    </submittedName>
</protein>
<feature type="compositionally biased region" description="Polar residues" evidence="1">
    <location>
        <begin position="2741"/>
        <end position="2758"/>
    </location>
</feature>
<feature type="compositionally biased region" description="Basic and acidic residues" evidence="1">
    <location>
        <begin position="2704"/>
        <end position="2727"/>
    </location>
</feature>
<feature type="region of interest" description="Disordered" evidence="1">
    <location>
        <begin position="2601"/>
        <end position="2841"/>
    </location>
</feature>
<dbReference type="EMBL" id="CAXLJL010000078">
    <property type="protein sequence ID" value="CAL5130925.1"/>
    <property type="molecule type" value="Genomic_DNA"/>
</dbReference>
<organism evidence="3 4">
    <name type="scientific">Calicophoron daubneyi</name>
    <name type="common">Rumen fluke</name>
    <name type="synonym">Paramphistomum daubneyi</name>
    <dbReference type="NCBI Taxonomy" id="300641"/>
    <lineage>
        <taxon>Eukaryota</taxon>
        <taxon>Metazoa</taxon>
        <taxon>Spiralia</taxon>
        <taxon>Lophotrochozoa</taxon>
        <taxon>Platyhelminthes</taxon>
        <taxon>Trematoda</taxon>
        <taxon>Digenea</taxon>
        <taxon>Plagiorchiida</taxon>
        <taxon>Pronocephalata</taxon>
        <taxon>Paramphistomoidea</taxon>
        <taxon>Paramphistomidae</taxon>
        <taxon>Calicophoron</taxon>
    </lineage>
</organism>
<sequence length="3746" mass="418465">MSNEVARLSERFNDACDHMIVCKPHIRLLRTYSMPPSFTLQLKQLDIVSAEDSVPPPWIAKLSGARPTTNGGGTHSVDKSWSTVGTQDSPFSPRSPDIISTCLTDQSTCLSMSRNNGNILSSMSPSESSVESGEEGQQKRTSKLSEVLAELNAFAESIILPSVEQPGEKGVDQDAHISESRRRILSQLTSMCDEEEEEEDITDPEIQANQQTSGQESVKIMDHNSSDSGVSAICVPLPPTCRVSSPMRLLVCYFEILSELADLKAEASKEKLERQREWSVLADLAAALLRVLVTPSVPRRGQTVGAADRFNCGFGLRALIRLRDILTMAPVVDQECSLINPQHLGSRRIVNIYSEQINLALEQHRLWLRALTERELRDQRESMTGPQLCSSAGDYKKRIEVLIGRVLSRLDKVNMSQLFDEIHNSLSQSELFDTENHLMSLPPPELQNVSGKHSADISNGDDESPKSVYSDRNSELWTQLLKCCTNEVNSLVTYVSQPWVPVQQWSENLYLDSGENRLLTIAEWQKNELAGWCEQRMTIQDGFRCLGKLPDLLESAELTCSKNKSNDQTRNLVNNMRSFYDQMLDRCSKLRLFECLVRLPGGVCSSLKALTELSSRLRLHEFENLGDCELCLRQIQHQLCTELAFLRSLFDPEPNKPTSLEPESNWVPLWTEQMSNAYSAVVSAWEERVIQLKQLALKDAFDVWVGCADLCLRAISDTPNLCSPEYLLGGESPFPVLWNLLCDAELLQETYWRIHQCTHIKTTLKKLPLPELFTPYLNAIGNHVEFAIAACKRETNLIPMLLQQLEHSQRENRTQVVCQHIAEAMNDGYTSETTDKLRFLTHDLRYCQWLWERRLHLTIKSINLAGEPSFRGSAHGQFVQHWVESMCLRRDWQSRIMKALERIVRAAEVVDAERFPLRPIQTFETRFDQKELLSQEQTFIEAVHFGLEVIQLETNVLRTGLSVCDSQIAGSPLSSSLNSKLEELKHLYSRMIHDPRLGQSGSTCYPRSRLTMYIDSRKQESLKLYGLIRSVMSIDWKLGNGNEADTEWHRRTPALLSMDECLDWLDTLMTNNGRHESIQKSARNLEQCIAEIQSLKFKKYNVGFSWTPISFNVELLMNQMPQDSSDEIDRTLLDTCAHLREQLKRQLVPRVDRNGRISLPPQDYRGKESGGQGMRLKSETKHRTCLPAEKECLCKQRINQAVLTSTFAELEAKLKDPTKEMHLLEVANILFDLLQHRIPENRTQPDLHRLWSSAYFSAVLRVRMVFWKATRNREALSELLSALNTWVTQKRASENGTTANGTTVLSRSENNGLSRPAASLSDFSDFIVRLQTLSIILSSWCTTFDTTNCGRYNPVGSCEQICELRQLLENLINLLPTQLVPFCSECVCSKIEEFLTTNEADLDTLVSDDKITVASSTTPNVILFHPALRTRMEKMADHMEFALSLLEAANPPPPENKKTETAGESVSCLFDAQITMDSCLLNRLKADVKLLQNYLSMDRQARALMHQARDILHKMNNRTPTGNGASECADAEGDLVKLTLLEKQLKAVNVSSDNGSPNKQITPNMIELIFLRHQLSLAQQYSKERLAAHDYTTSAPATKHQKLERCIMDSMATVEQMIRRFASLLNTHSSWSDKELIKLAYELRLQLPTEADIAWLYAQLTSLEKLHDELKFSNDSGNEYFPSVFDELDQCDLIESGGESSVYLTDMLHQLHSTVLSSEAVDRKLKMLNEQSHRLRDLAGALSDHMHEVKSAEQQLYLAVPNLMGQHMDELARAVDELESEASDGRTNSSGTMDPLRECPQLSENITHAGQRLMELETSLEHASETVRILILLSRGANLWGHFGSVGLEDPAQSIHERNAALQSEYEQSFMCTRLRSAWGRLAQLGDRLGRIQAGLPARSPVDRKDEKADATFINENANSLPPLISAATDEDRRSLHTSEPRIDVAPAPEIDAETIRRKRLNLHDMLGSHSCVYPECKRAREEWMAFGFPASTDQMSIDEKVRRIFVDLVHFYTRLQKNLIERSGLEPQKSPGSRPTGQVDQSPRHQNWHSDPDLVAEYHELMARVQDVLSCSLPQVNKLRMKANSLRKLWLGRSAASGPGEPASVEQFSGVGRRINYSPEDDTFKQSFAHYPRPLELPHSDSGHLLSDGRSPNAAAPLDFLNGLDHEGMVEEASAPDNFERPWREIVDVDEQIKPVHLPFLSSDVPAAKPRKKSVPLSTNDGNPHNLNIPVRKSSRSSLNEDTLSFPEEPSQVGPTLKQLPSGDETQPSTRKARGQFSKRNEAGQENEVNGECNDNSDFVQTNTESTSRQSSNRHSGTTGKDENMAKDATVQVYYDLLLFSDVYTQTEDSVEITVARPVEQNSKAVGTAPPGTMNPRDQETNPVSSSRSEFGATNNHGQTPPSSSESTRNNSAPNRTEHREAGGSGEDGNAGQIRRPLRDAEVQAGCDLPILLDDTTQTENSDEDKDREFSHVADKSSAEIKEPGNQRARVTASDNNFSPEEITDLPRPQANVGLIAEPVQGGVNEEKLKDTSPQITEPIQSGSKQLGPPLATSSPLTETEVRDTMAQMSPTDDQPHLCTGVVNDVAGGAGLLWYDAIDSPPKMNLTRHQSNAGDKRNMENNDDRENNTTPVAQPAPKEPVQSEANEQTEREGSQTTSDHAEPKSELTGETNTGEREWIVVKKKGRKKPKKGRSNRGGSKTQSKHENEVNKPRAVVHQEDDLDSKVHSVSPVKNACPNGESAQNANWSERSLNNILDQSDPKESCSLQLNGHALPIKLDKDTPDDKGLGGLTKSDQTDEIMATKLNTKNLSVDSQNTGRKEHSKDDVKLPSLEKSNVERERADLSNDLLDFSSHSRMNEGFDVVDSGTRFGESTVNKRTPQPSPPQDLQAETVPNPALAISSRNFDAEDNLPWGTTDSFNNPTLSFNNQCPSRDQTSLATVTSEVDTKDRPQAHKETEGSKNDQKTPGLPPTRSGKELPEPFEKNTQLFGQDGSSGEATPTAENLGKDTGHMNQNLQIKVTNLPSDEINQRLPTERNLPAVKRKILRGKRKLGQKPVSRSQPPPSEKPPDDGLDLPKSVDDVSRFQNKPRSYGNLDSVDGSMPIQNPSVLSSRDVDRLKYSESNYVELRTSLASMKGSVQPKLKDEEPEEAGSRLYVEVKKDQSKEVALIDHGTSGLARLNENPLRPLTTGISSPRSEKEDKTRHKTYEMVDKIGKNRDGVAKVESAEPPQELGQNDGCKSEDLTDPTVTNAIHPELGKRGNEVADSSTEKSIEASSSYGQSHDTLEASESGKSASADEVTPKGDKPTAILEDQLHVESPKVPSVTKFMNVHLKDLSKDRPGTPVDAANDVTAGWGNERLGEWRVHKPKVGEPSEESKSTDAPEGDSARSTKTNVPFSGGTHLAIKPAADRDKEIRPSEIAGISTASLKPAASEEQSSESLSTRIESKEIISTRIPHQKPDFSASVYQFDSSMADGDSRKSHAAEEPSEHLFDFGKTVQGVVTSSATADETGVLKDRLDTEPVVYDTAEELYRTKSGRKRISEKEWVQKEPEGSHVSISDRKAIGLRSTERDREKPSRRGEGDWPTLRSRRQKCGEISGAMRNEPKGTEQSVEEIPGPLQSHSDEFKDQSSRDKNENEGLVQDLPETTLEKKEEDDESDEHKRLMEDLGLNEEHVVSERSCCRRLITMLALLLFLLTVGLFLYCLLFVPTCGLSVGWSRDCPEETWLLKHLYYPLMTLRTRRPPL</sequence>
<proteinExistence type="predicted"/>
<feature type="region of interest" description="Disordered" evidence="1">
    <location>
        <begin position="2204"/>
        <end position="2325"/>
    </location>
</feature>
<feature type="region of interest" description="Disordered" evidence="1">
    <location>
        <begin position="114"/>
        <end position="143"/>
    </location>
</feature>
<feature type="compositionally biased region" description="Polar residues" evidence="1">
    <location>
        <begin position="2217"/>
        <end position="2227"/>
    </location>
</feature>
<feature type="region of interest" description="Disordered" evidence="1">
    <location>
        <begin position="3176"/>
        <end position="3324"/>
    </location>
</feature>
<feature type="region of interest" description="Disordered" evidence="1">
    <location>
        <begin position="2023"/>
        <end position="2051"/>
    </location>
</feature>
<feature type="region of interest" description="Disordered" evidence="1">
    <location>
        <begin position="63"/>
        <end position="96"/>
    </location>
</feature>
<feature type="compositionally biased region" description="Basic and acidic residues" evidence="1">
    <location>
        <begin position="3623"/>
        <end position="3638"/>
    </location>
</feature>
<feature type="compositionally biased region" description="Polar residues" evidence="1">
    <location>
        <begin position="79"/>
        <end position="92"/>
    </location>
</feature>
<evidence type="ECO:0000256" key="2">
    <source>
        <dbReference type="SAM" id="Phobius"/>
    </source>
</evidence>
<comment type="caution">
    <text evidence="3">The sequence shown here is derived from an EMBL/GenBank/DDBJ whole genome shotgun (WGS) entry which is preliminary data.</text>
</comment>
<evidence type="ECO:0000256" key="1">
    <source>
        <dbReference type="SAM" id="MobiDB-lite"/>
    </source>
</evidence>
<evidence type="ECO:0000313" key="3">
    <source>
        <dbReference type="EMBL" id="CAL5130925.1"/>
    </source>
</evidence>
<feature type="compositionally biased region" description="Low complexity" evidence="1">
    <location>
        <begin position="121"/>
        <end position="131"/>
    </location>
</feature>
<name>A0AAV2T114_CALDB</name>
<feature type="compositionally biased region" description="Polar residues" evidence="1">
    <location>
        <begin position="2805"/>
        <end position="2818"/>
    </location>
</feature>